<evidence type="ECO:0000256" key="3">
    <source>
        <dbReference type="ARBA" id="ARBA00022723"/>
    </source>
</evidence>
<evidence type="ECO:0000313" key="10">
    <source>
        <dbReference type="EMBL" id="CAL4238275.1"/>
    </source>
</evidence>
<dbReference type="AlphaFoldDB" id="A0AAV2SQG4"/>
<evidence type="ECO:0000256" key="7">
    <source>
        <dbReference type="ARBA" id="ARBA00023242"/>
    </source>
</evidence>
<keyword evidence="11" id="KW-1185">Reference proteome</keyword>
<dbReference type="SMART" id="SM00355">
    <property type="entry name" value="ZnF_C2H2"/>
    <property type="match status" value="4"/>
</dbReference>
<dbReference type="InterPro" id="IPR013087">
    <property type="entry name" value="Znf_C2H2_type"/>
</dbReference>
<dbReference type="EMBL" id="CAXKWB010123437">
    <property type="protein sequence ID" value="CAL4238275.1"/>
    <property type="molecule type" value="Genomic_DNA"/>
</dbReference>
<dbReference type="Pfam" id="PF13894">
    <property type="entry name" value="zf-C2H2_4"/>
    <property type="match status" value="1"/>
</dbReference>
<dbReference type="FunFam" id="3.30.160.60:FF:003862">
    <property type="match status" value="1"/>
</dbReference>
<evidence type="ECO:0000256" key="2">
    <source>
        <dbReference type="ARBA" id="ARBA00006991"/>
    </source>
</evidence>
<dbReference type="GO" id="GO:0008270">
    <property type="term" value="F:zinc ion binding"/>
    <property type="evidence" value="ECO:0007669"/>
    <property type="project" value="UniProtKB-KW"/>
</dbReference>
<feature type="domain" description="C2H2-type" evidence="9">
    <location>
        <begin position="207"/>
        <end position="234"/>
    </location>
</feature>
<keyword evidence="6" id="KW-0862">Zinc</keyword>
<dbReference type="PROSITE" id="PS50157">
    <property type="entry name" value="ZINC_FINGER_C2H2_2"/>
    <property type="match status" value="4"/>
</dbReference>
<feature type="domain" description="C2H2-type" evidence="9">
    <location>
        <begin position="123"/>
        <end position="150"/>
    </location>
</feature>
<gene>
    <name evidence="10" type="ORF">MNOR_LOCUS40445</name>
</gene>
<accession>A0AAV2SQG4</accession>
<comment type="similarity">
    <text evidence="2">Belongs to the krueppel C2H2-type zinc-finger protein family.</text>
</comment>
<dbReference type="GO" id="GO:0000981">
    <property type="term" value="F:DNA-binding transcription factor activity, RNA polymerase II-specific"/>
    <property type="evidence" value="ECO:0007669"/>
    <property type="project" value="TreeGrafter"/>
</dbReference>
<comment type="caution">
    <text evidence="10">The sequence shown here is derived from an EMBL/GenBank/DDBJ whole genome shotgun (WGS) entry which is preliminary data.</text>
</comment>
<evidence type="ECO:0000256" key="6">
    <source>
        <dbReference type="ARBA" id="ARBA00022833"/>
    </source>
</evidence>
<dbReference type="Proteomes" id="UP001497623">
    <property type="component" value="Unassembled WGS sequence"/>
</dbReference>
<comment type="subcellular location">
    <subcellularLocation>
        <location evidence="1">Nucleus</location>
    </subcellularLocation>
</comment>
<evidence type="ECO:0000256" key="1">
    <source>
        <dbReference type="ARBA" id="ARBA00004123"/>
    </source>
</evidence>
<dbReference type="GO" id="GO:0000978">
    <property type="term" value="F:RNA polymerase II cis-regulatory region sequence-specific DNA binding"/>
    <property type="evidence" value="ECO:0007669"/>
    <property type="project" value="TreeGrafter"/>
</dbReference>
<dbReference type="PANTHER" id="PTHR23235">
    <property type="entry name" value="KRUEPPEL-LIKE TRANSCRIPTION FACTOR"/>
    <property type="match status" value="1"/>
</dbReference>
<evidence type="ECO:0000256" key="4">
    <source>
        <dbReference type="ARBA" id="ARBA00022737"/>
    </source>
</evidence>
<keyword evidence="7" id="KW-0539">Nucleus</keyword>
<keyword evidence="3" id="KW-0479">Metal-binding</keyword>
<evidence type="ECO:0000256" key="8">
    <source>
        <dbReference type="PROSITE-ProRule" id="PRU00042"/>
    </source>
</evidence>
<keyword evidence="5 8" id="KW-0863">Zinc-finger</keyword>
<evidence type="ECO:0000259" key="9">
    <source>
        <dbReference type="PROSITE" id="PS50157"/>
    </source>
</evidence>
<name>A0AAV2SQG4_MEGNR</name>
<sequence length="235" mass="26890">MQALNDEGIYCSSNVRSYQITHQSDQTLQIYGKMRHSGIGSESNGGSKNDLESPHYDAVIGNDVELWNSLYPVVNIVEQRHILEENKVIVRKNKEILQQINEDGKINFGKSSKTKINIKKKRNKCIYCTKDFSKKGDLVKHLRTHTGEKPYQCKQCDHACAQKSDLLKHLRTHSGEKPYQCRCCDKAFSENGALVRHQRTHTGEKPFTCSKCERTFSTGSSLIRHMRTHTGEKLH</sequence>
<dbReference type="GO" id="GO:0005634">
    <property type="term" value="C:nucleus"/>
    <property type="evidence" value="ECO:0007669"/>
    <property type="project" value="UniProtKB-SubCell"/>
</dbReference>
<dbReference type="InterPro" id="IPR036236">
    <property type="entry name" value="Znf_C2H2_sf"/>
</dbReference>
<feature type="non-terminal residue" evidence="10">
    <location>
        <position position="235"/>
    </location>
</feature>
<dbReference type="PANTHER" id="PTHR23235:SF142">
    <property type="entry name" value="ZINC FINGER PROTEIN 384"/>
    <property type="match status" value="1"/>
</dbReference>
<dbReference type="SUPFAM" id="SSF57667">
    <property type="entry name" value="beta-beta-alpha zinc fingers"/>
    <property type="match status" value="2"/>
</dbReference>
<proteinExistence type="inferred from homology"/>
<feature type="domain" description="C2H2-type" evidence="9">
    <location>
        <begin position="179"/>
        <end position="206"/>
    </location>
</feature>
<reference evidence="10 11" key="1">
    <citation type="submission" date="2024-05" db="EMBL/GenBank/DDBJ databases">
        <authorList>
            <person name="Wallberg A."/>
        </authorList>
    </citation>
    <scope>NUCLEOTIDE SEQUENCE [LARGE SCALE GENOMIC DNA]</scope>
</reference>
<dbReference type="FunFam" id="3.30.160.60:FF:003288">
    <property type="entry name" value="Uncharacterized protein"/>
    <property type="match status" value="1"/>
</dbReference>
<dbReference type="Pfam" id="PF00096">
    <property type="entry name" value="zf-C2H2"/>
    <property type="match status" value="3"/>
</dbReference>
<feature type="domain" description="C2H2-type" evidence="9">
    <location>
        <begin position="151"/>
        <end position="178"/>
    </location>
</feature>
<keyword evidence="4" id="KW-0677">Repeat</keyword>
<dbReference type="PROSITE" id="PS00028">
    <property type="entry name" value="ZINC_FINGER_C2H2_1"/>
    <property type="match status" value="4"/>
</dbReference>
<dbReference type="Gene3D" id="3.30.160.60">
    <property type="entry name" value="Classic Zinc Finger"/>
    <property type="match status" value="4"/>
</dbReference>
<evidence type="ECO:0000313" key="11">
    <source>
        <dbReference type="Proteomes" id="UP001497623"/>
    </source>
</evidence>
<dbReference type="FunFam" id="3.30.160.60:FF:002343">
    <property type="entry name" value="Zinc finger protein 33A"/>
    <property type="match status" value="1"/>
</dbReference>
<dbReference type="FunFam" id="3.30.160.60:FF:001498">
    <property type="entry name" value="Zinc finger protein 404"/>
    <property type="match status" value="1"/>
</dbReference>
<evidence type="ECO:0000256" key="5">
    <source>
        <dbReference type="ARBA" id="ARBA00022771"/>
    </source>
</evidence>
<organism evidence="10 11">
    <name type="scientific">Meganyctiphanes norvegica</name>
    <name type="common">Northern krill</name>
    <name type="synonym">Thysanopoda norvegica</name>
    <dbReference type="NCBI Taxonomy" id="48144"/>
    <lineage>
        <taxon>Eukaryota</taxon>
        <taxon>Metazoa</taxon>
        <taxon>Ecdysozoa</taxon>
        <taxon>Arthropoda</taxon>
        <taxon>Crustacea</taxon>
        <taxon>Multicrustacea</taxon>
        <taxon>Malacostraca</taxon>
        <taxon>Eumalacostraca</taxon>
        <taxon>Eucarida</taxon>
        <taxon>Euphausiacea</taxon>
        <taxon>Euphausiidae</taxon>
        <taxon>Meganyctiphanes</taxon>
    </lineage>
</organism>
<protein>
    <recommendedName>
        <fullName evidence="9">C2H2-type domain-containing protein</fullName>
    </recommendedName>
</protein>